<keyword evidence="6 18" id="KW-0227">DNA damage</keyword>
<keyword evidence="2 18" id="KW-0963">Cytoplasm</keyword>
<dbReference type="PANTHER" id="PTHR43152:SF3">
    <property type="entry name" value="UVRABC SYSTEM PROTEIN A"/>
    <property type="match status" value="1"/>
</dbReference>
<dbReference type="GO" id="GO:0008270">
    <property type="term" value="F:zinc ion binding"/>
    <property type="evidence" value="ECO:0007669"/>
    <property type="project" value="UniProtKB-UniRule"/>
</dbReference>
<protein>
    <recommendedName>
        <fullName evidence="16 18">UvrABC system protein A</fullName>
        <shortName evidence="18">UvrA protein</shortName>
    </recommendedName>
    <alternativeName>
        <fullName evidence="17 18">Excinuclease ABC subunit A</fullName>
    </alternativeName>
</protein>
<dbReference type="FunFam" id="1.20.1580.10:FF:000002">
    <property type="entry name" value="UvrABC system protein A"/>
    <property type="match status" value="1"/>
</dbReference>
<dbReference type="EMBL" id="LSRF01000001">
    <property type="protein sequence ID" value="KXP14346.1"/>
    <property type="molecule type" value="Genomic_DNA"/>
</dbReference>
<dbReference type="InterPro" id="IPR017871">
    <property type="entry name" value="ABC_transporter-like_CS"/>
</dbReference>
<dbReference type="HAMAP" id="MF_00205">
    <property type="entry name" value="UvrA"/>
    <property type="match status" value="1"/>
</dbReference>
<name>A0A138AVE5_9ACTN</name>
<dbReference type="STRING" id="239498.AXK60_00010"/>
<keyword evidence="13 18" id="KW-0234">DNA repair</keyword>
<dbReference type="AlphaFoldDB" id="A0A138AVE5"/>
<dbReference type="Gene3D" id="1.10.8.280">
    <property type="entry name" value="ABC transporter ATPase domain-like"/>
    <property type="match status" value="1"/>
</dbReference>
<evidence type="ECO:0000256" key="5">
    <source>
        <dbReference type="ARBA" id="ARBA00022741"/>
    </source>
</evidence>
<feature type="binding site" evidence="18">
    <location>
        <begin position="651"/>
        <end position="658"/>
    </location>
    <ligand>
        <name>ATP</name>
        <dbReference type="ChEBI" id="CHEBI:30616"/>
    </ligand>
</feature>
<dbReference type="GO" id="GO:0003677">
    <property type="term" value="F:DNA binding"/>
    <property type="evidence" value="ECO:0007669"/>
    <property type="project" value="UniProtKB-UniRule"/>
</dbReference>
<comment type="caution">
    <text evidence="20">The sequence shown here is derived from an EMBL/GenBank/DDBJ whole genome shotgun (WGS) entry which is preliminary data.</text>
</comment>
<keyword evidence="14 18" id="KW-0742">SOS response</keyword>
<gene>
    <name evidence="18" type="primary">uvrA</name>
    <name evidence="20" type="ORF">AXK60_00010</name>
</gene>
<dbReference type="InterPro" id="IPR041552">
    <property type="entry name" value="UvrA_DNA-bd"/>
</dbReference>
<evidence type="ECO:0000256" key="15">
    <source>
        <dbReference type="ARBA" id="ARBA00038000"/>
    </source>
</evidence>
<dbReference type="CDD" id="cd03271">
    <property type="entry name" value="ABC_UvrA_II"/>
    <property type="match status" value="1"/>
</dbReference>
<comment type="caution">
    <text evidence="18">Lacks conserved residue(s) required for the propagation of feature annotation.</text>
</comment>
<dbReference type="GO" id="GO:0009381">
    <property type="term" value="F:excinuclease ABC activity"/>
    <property type="evidence" value="ECO:0007669"/>
    <property type="project" value="UniProtKB-UniRule"/>
</dbReference>
<dbReference type="FunFam" id="1.10.8.280:FF:000002">
    <property type="entry name" value="UvrABC system protein A"/>
    <property type="match status" value="1"/>
</dbReference>
<dbReference type="InterPro" id="IPR041102">
    <property type="entry name" value="UvrA_inter"/>
</dbReference>
<keyword evidence="9 18" id="KW-0862">Zinc</keyword>
<evidence type="ECO:0000256" key="7">
    <source>
        <dbReference type="ARBA" id="ARBA00022769"/>
    </source>
</evidence>
<feature type="binding site" evidence="18">
    <location>
        <begin position="32"/>
        <end position="39"/>
    </location>
    <ligand>
        <name>ATP</name>
        <dbReference type="ChEBI" id="CHEBI:30616"/>
    </ligand>
</feature>
<dbReference type="RefSeq" id="WP_068568962.1">
    <property type="nucleotide sequence ID" value="NZ_LSRF01000001.1"/>
</dbReference>
<comment type="function">
    <text evidence="18">The UvrABC repair system catalyzes the recognition and processing of DNA lesions. UvrA is an ATPase and a DNA-binding protein. A damage recognition complex composed of 2 UvrA and 2 UvrB subunits scans DNA for abnormalities. When the presence of a lesion has been verified by UvrB, the UvrA molecules dissociate.</text>
</comment>
<dbReference type="FunFam" id="1.20.1580.10:FF:000001">
    <property type="entry name" value="UvrABC system protein A"/>
    <property type="match status" value="2"/>
</dbReference>
<dbReference type="InterPro" id="IPR027417">
    <property type="entry name" value="P-loop_NTPase"/>
</dbReference>
<feature type="domain" description="ABC transporter" evidence="19">
    <location>
        <begin position="618"/>
        <end position="947"/>
    </location>
</feature>
<dbReference type="GO" id="GO:0005524">
    <property type="term" value="F:ATP binding"/>
    <property type="evidence" value="ECO:0007669"/>
    <property type="project" value="UniProtKB-UniRule"/>
</dbReference>
<dbReference type="PROSITE" id="PS50893">
    <property type="entry name" value="ABC_TRANSPORTER_2"/>
    <property type="match status" value="1"/>
</dbReference>
<evidence type="ECO:0000313" key="20">
    <source>
        <dbReference type="EMBL" id="KXP14346.1"/>
    </source>
</evidence>
<evidence type="ECO:0000256" key="8">
    <source>
        <dbReference type="ARBA" id="ARBA00022771"/>
    </source>
</evidence>
<evidence type="ECO:0000256" key="16">
    <source>
        <dbReference type="ARBA" id="ARBA00039316"/>
    </source>
</evidence>
<comment type="similarity">
    <text evidence="15 18">Belongs to the ABC transporter superfamily. UvrA family.</text>
</comment>
<dbReference type="GO" id="GO:0009432">
    <property type="term" value="P:SOS response"/>
    <property type="evidence" value="ECO:0007669"/>
    <property type="project" value="UniProtKB-UniRule"/>
</dbReference>
<dbReference type="Gene3D" id="3.30.1490.20">
    <property type="entry name" value="ATP-grasp fold, A domain"/>
    <property type="match status" value="1"/>
</dbReference>
<evidence type="ECO:0000256" key="17">
    <source>
        <dbReference type="ARBA" id="ARBA00042156"/>
    </source>
</evidence>
<dbReference type="Gene3D" id="3.40.50.300">
    <property type="entry name" value="P-loop containing nucleotide triphosphate hydrolases"/>
    <property type="match status" value="2"/>
</dbReference>
<evidence type="ECO:0000256" key="9">
    <source>
        <dbReference type="ARBA" id="ARBA00022833"/>
    </source>
</evidence>
<feature type="zinc finger region" description="C4-type" evidence="18">
    <location>
        <begin position="750"/>
        <end position="776"/>
    </location>
</feature>
<sequence>MADRLIVRGAREHNLRGVDVDLPRDSLIVFTGLSGSGKSSLAFDTIFAEGQRRYVESLSAYARQFLGQMDKPDVDFIEGLSPAVSIDQKSTNRNPRSTVGTITEVYDYLRLLYARAGTPHCPECGSVIARQTPQQIVDQVLEMEQGTRFQVLAPVVRTRKGEFVDLFNQLQTQGYSRARIDGVVYQLAEPPKLKKQEKHDIEVVVDRLAVKNTAKQRLTDSIETALRLADGIVVLDFVDREENDPERERRFSEKMACPNGHPIAVDDLEPRSFSFNSPYGACPECDGLGVRKEVDPELVVPDPLLSLADGAIAPWSSGQSAEYFLRLLSGLADAMGFDLDTPWKDLPAKARKAVIEGSEHQVHVKYRNRYGRTRSYYAEFEGVMPFLHRRLESTESEQMKERYEGYMRDVPCPACSGARLRPEILAVTLDHPRFGEKSIADVSAMSVGECSDYLSDLKLGAREAAIAGRVLKEVQARIAFLLDVGLEYLSLSRAAGSLSGGEAQRIRLATQIGSGLAGVLYVLDEPSIGLHQRDNRRLIDTLVRLRDLGNTLIVVEHDEDTIRMADWVVDIGPYAGEHGGNVVHSGTYKALLKNKESLTGAYLSGRRALPVPAVRRPIDKKRQLKVVGAREHNLQNIDVSFPLGVLTAVTGVSGSGKSTLVNDILSTVLANKLNGARQVPGRHSRVTGLDDLDKLVQVDQSPIGRTPRSNPATYTGVFDKIRTLFAATTEAKVRGYQPGRFSFNVKGGRCESCSGDGTIKIEMNFLPDVYVPCEVCHGARYNRETLEVHYKGKSIAEVLDMPIEEAAEFFEAVTSIHRYLKTLVEVGLGYVRLGQPATTLSGGEAQRVKLAAELQKRSNGRTVYILDEPTTGLHFEDIAKLLQVIDGLVDKGNSIIVIEHNLDVIKTADWIIDMGPEGGSGGGTVVAQGTPEDVAAAPDSYTGKFLAEVLATS</sequence>
<dbReference type="PROSITE" id="PS00211">
    <property type="entry name" value="ABC_TRANSPORTER_1"/>
    <property type="match status" value="2"/>
</dbReference>
<dbReference type="SUPFAM" id="SSF52540">
    <property type="entry name" value="P-loop containing nucleoside triphosphate hydrolases"/>
    <property type="match status" value="2"/>
</dbReference>
<keyword evidence="5 18" id="KW-0547">Nucleotide-binding</keyword>
<evidence type="ECO:0000256" key="12">
    <source>
        <dbReference type="ARBA" id="ARBA00023125"/>
    </source>
</evidence>
<evidence type="ECO:0000256" key="14">
    <source>
        <dbReference type="ARBA" id="ARBA00023236"/>
    </source>
</evidence>
<dbReference type="Pfam" id="PF17760">
    <property type="entry name" value="UvrA_inter"/>
    <property type="match status" value="1"/>
</dbReference>
<dbReference type="InterPro" id="IPR013815">
    <property type="entry name" value="ATP_grasp_subdomain_1"/>
</dbReference>
<keyword evidence="8 18" id="KW-0863">Zinc-finger</keyword>
<evidence type="ECO:0000256" key="18">
    <source>
        <dbReference type="HAMAP-Rule" id="MF_00205"/>
    </source>
</evidence>
<keyword evidence="10 18" id="KW-0067">ATP-binding</keyword>
<keyword evidence="12 18" id="KW-0238">DNA-binding</keyword>
<evidence type="ECO:0000259" key="19">
    <source>
        <dbReference type="PROSITE" id="PS50893"/>
    </source>
</evidence>
<dbReference type="OrthoDB" id="9809851at2"/>
<dbReference type="PANTHER" id="PTHR43152">
    <property type="entry name" value="UVRABC SYSTEM PROTEIN A"/>
    <property type="match status" value="1"/>
</dbReference>
<comment type="subcellular location">
    <subcellularLocation>
        <location evidence="1 18">Cytoplasm</location>
    </subcellularLocation>
</comment>
<organism evidence="20 21">
    <name type="scientific">Tsukamurella pseudospumae</name>
    <dbReference type="NCBI Taxonomy" id="239498"/>
    <lineage>
        <taxon>Bacteria</taxon>
        <taxon>Bacillati</taxon>
        <taxon>Actinomycetota</taxon>
        <taxon>Actinomycetes</taxon>
        <taxon>Mycobacteriales</taxon>
        <taxon>Tsukamurellaceae</taxon>
        <taxon>Tsukamurella</taxon>
    </lineage>
</organism>
<evidence type="ECO:0000256" key="1">
    <source>
        <dbReference type="ARBA" id="ARBA00004496"/>
    </source>
</evidence>
<dbReference type="CDD" id="cd03270">
    <property type="entry name" value="ABC_UvrA_I"/>
    <property type="match status" value="1"/>
</dbReference>
<keyword evidence="7 18" id="KW-0228">DNA excision</keyword>
<comment type="subunit">
    <text evidence="18">Forms a heterotetramer with UvrB during the search for lesions.</text>
</comment>
<dbReference type="GO" id="GO:0009380">
    <property type="term" value="C:excinuclease repair complex"/>
    <property type="evidence" value="ECO:0007669"/>
    <property type="project" value="InterPro"/>
</dbReference>
<evidence type="ECO:0000256" key="3">
    <source>
        <dbReference type="ARBA" id="ARBA00022723"/>
    </source>
</evidence>
<dbReference type="NCBIfam" id="NF001503">
    <property type="entry name" value="PRK00349.1"/>
    <property type="match status" value="1"/>
</dbReference>
<dbReference type="Gene3D" id="1.20.1580.10">
    <property type="entry name" value="ABC transporter ATPase like domain"/>
    <property type="match status" value="2"/>
</dbReference>
<evidence type="ECO:0000256" key="10">
    <source>
        <dbReference type="ARBA" id="ARBA00022840"/>
    </source>
</evidence>
<evidence type="ECO:0000256" key="6">
    <source>
        <dbReference type="ARBA" id="ARBA00022763"/>
    </source>
</evidence>
<evidence type="ECO:0000313" key="21">
    <source>
        <dbReference type="Proteomes" id="UP000070258"/>
    </source>
</evidence>
<keyword evidence="4 18" id="KW-0677">Repeat</keyword>
<dbReference type="GO" id="GO:0016887">
    <property type="term" value="F:ATP hydrolysis activity"/>
    <property type="evidence" value="ECO:0007669"/>
    <property type="project" value="InterPro"/>
</dbReference>
<accession>A0A138AVE5</accession>
<dbReference type="Pfam" id="PF17755">
    <property type="entry name" value="UvrA_DNA-bind"/>
    <property type="match status" value="1"/>
</dbReference>
<evidence type="ECO:0000256" key="11">
    <source>
        <dbReference type="ARBA" id="ARBA00022881"/>
    </source>
</evidence>
<dbReference type="GO" id="GO:0005737">
    <property type="term" value="C:cytoplasm"/>
    <property type="evidence" value="ECO:0007669"/>
    <property type="project" value="UniProtKB-SubCell"/>
</dbReference>
<dbReference type="InterPro" id="IPR004602">
    <property type="entry name" value="UvrA"/>
</dbReference>
<evidence type="ECO:0000256" key="13">
    <source>
        <dbReference type="ARBA" id="ARBA00023204"/>
    </source>
</evidence>
<dbReference type="Proteomes" id="UP000070258">
    <property type="component" value="Unassembled WGS sequence"/>
</dbReference>
<evidence type="ECO:0000256" key="2">
    <source>
        <dbReference type="ARBA" id="ARBA00022490"/>
    </source>
</evidence>
<proteinExistence type="inferred from homology"/>
<dbReference type="NCBIfam" id="TIGR00630">
    <property type="entry name" value="uvra"/>
    <property type="match status" value="1"/>
</dbReference>
<keyword evidence="11 18" id="KW-0267">Excision nuclease</keyword>
<evidence type="ECO:0000256" key="4">
    <source>
        <dbReference type="ARBA" id="ARBA00022737"/>
    </source>
</evidence>
<keyword evidence="3 18" id="KW-0479">Metal-binding</keyword>
<reference evidence="21" key="1">
    <citation type="submission" date="2016-02" db="EMBL/GenBank/DDBJ databases">
        <authorList>
            <person name="Wen L."/>
            <person name="He K."/>
            <person name="Yang H."/>
        </authorList>
    </citation>
    <scope>NUCLEOTIDE SEQUENCE [LARGE SCALE GENOMIC DNA]</scope>
    <source>
        <strain evidence="21">JCM 15929</strain>
    </source>
</reference>
<dbReference type="InterPro" id="IPR003439">
    <property type="entry name" value="ABC_transporter-like_ATP-bd"/>
</dbReference>
<dbReference type="GO" id="GO:0006289">
    <property type="term" value="P:nucleotide-excision repair"/>
    <property type="evidence" value="ECO:0007669"/>
    <property type="project" value="UniProtKB-UniRule"/>
</dbReference>